<dbReference type="PROSITE" id="PS50995">
    <property type="entry name" value="HTH_MARR_2"/>
    <property type="match status" value="1"/>
</dbReference>
<dbReference type="EMBL" id="CP070499">
    <property type="protein sequence ID" value="QSB14423.1"/>
    <property type="molecule type" value="Genomic_DNA"/>
</dbReference>
<name>A0A895YG89_9ACTN</name>
<dbReference type="GO" id="GO:0003700">
    <property type="term" value="F:DNA-binding transcription factor activity"/>
    <property type="evidence" value="ECO:0007669"/>
    <property type="project" value="InterPro"/>
</dbReference>
<evidence type="ECO:0000256" key="3">
    <source>
        <dbReference type="ARBA" id="ARBA00023163"/>
    </source>
</evidence>
<keyword evidence="1" id="KW-0805">Transcription regulation</keyword>
<dbReference type="AlphaFoldDB" id="A0A895YG89"/>
<evidence type="ECO:0000256" key="2">
    <source>
        <dbReference type="ARBA" id="ARBA00023125"/>
    </source>
</evidence>
<dbReference type="SMART" id="SM00347">
    <property type="entry name" value="HTH_MARR"/>
    <property type="match status" value="1"/>
</dbReference>
<dbReference type="PRINTS" id="PR00598">
    <property type="entry name" value="HTHMARR"/>
</dbReference>
<sequence>MSTLANNAWEALLRAHATLMKEFAAEDIWTEVSMREYDVLYTLSKCPAPIRLGELHRHVLLSQPALSRMVERLVSRGLVQRSADPGDGRGVLLSLTEAGQAQQRQVGRQHARSVAAALTGPLSADELTQLASLCRRLAAQPATAGRSTNQEDQGL</sequence>
<dbReference type="InterPro" id="IPR023187">
    <property type="entry name" value="Tscrpt_reg_MarR-type_CS"/>
</dbReference>
<keyword evidence="2" id="KW-0238">DNA-binding</keyword>
<dbReference type="KEGG" id="nhy:JQS43_23510"/>
<dbReference type="Pfam" id="PF01047">
    <property type="entry name" value="MarR"/>
    <property type="match status" value="1"/>
</dbReference>
<evidence type="ECO:0000259" key="4">
    <source>
        <dbReference type="PROSITE" id="PS50995"/>
    </source>
</evidence>
<dbReference type="InterPro" id="IPR036390">
    <property type="entry name" value="WH_DNA-bd_sf"/>
</dbReference>
<evidence type="ECO:0000313" key="6">
    <source>
        <dbReference type="Proteomes" id="UP000662857"/>
    </source>
</evidence>
<dbReference type="RefSeq" id="WP_239676555.1">
    <property type="nucleotide sequence ID" value="NZ_CP070499.1"/>
</dbReference>
<reference evidence="5" key="1">
    <citation type="submission" date="2021-02" db="EMBL/GenBank/DDBJ databases">
        <title>Natrosporangium hydrolyticum gen. nov., sp. nov, a haloalkaliphilic actinobacterium from a soda solonchak soil.</title>
        <authorList>
            <person name="Sorokin D.Y."/>
            <person name="Khijniak T.V."/>
            <person name="Zakharycheva A.P."/>
            <person name="Boueva O.V."/>
            <person name="Ariskina E.V."/>
            <person name="Hahnke R.L."/>
            <person name="Bunk B."/>
            <person name="Sproer C."/>
            <person name="Schumann P."/>
            <person name="Evtushenko L.I."/>
            <person name="Kublanov I.V."/>
        </authorList>
    </citation>
    <scope>NUCLEOTIDE SEQUENCE</scope>
    <source>
        <strain evidence="5">DSM 106523</strain>
    </source>
</reference>
<dbReference type="Gene3D" id="1.10.10.10">
    <property type="entry name" value="Winged helix-like DNA-binding domain superfamily/Winged helix DNA-binding domain"/>
    <property type="match status" value="1"/>
</dbReference>
<dbReference type="InterPro" id="IPR039422">
    <property type="entry name" value="MarR/SlyA-like"/>
</dbReference>
<protein>
    <submittedName>
        <fullName evidence="5">MarR family transcriptional regulator</fullName>
    </submittedName>
</protein>
<dbReference type="PANTHER" id="PTHR33164:SF104">
    <property type="entry name" value="TRANSCRIPTIONAL REGULATORY PROTEIN"/>
    <property type="match status" value="1"/>
</dbReference>
<dbReference type="PROSITE" id="PS01117">
    <property type="entry name" value="HTH_MARR_1"/>
    <property type="match status" value="1"/>
</dbReference>
<dbReference type="PANTHER" id="PTHR33164">
    <property type="entry name" value="TRANSCRIPTIONAL REGULATOR, MARR FAMILY"/>
    <property type="match status" value="1"/>
</dbReference>
<dbReference type="Proteomes" id="UP000662857">
    <property type="component" value="Chromosome"/>
</dbReference>
<dbReference type="InterPro" id="IPR000835">
    <property type="entry name" value="HTH_MarR-typ"/>
</dbReference>
<dbReference type="InterPro" id="IPR036388">
    <property type="entry name" value="WH-like_DNA-bd_sf"/>
</dbReference>
<accession>A0A895YG89</accession>
<keyword evidence="6" id="KW-1185">Reference proteome</keyword>
<feature type="domain" description="HTH marR-type" evidence="4">
    <location>
        <begin position="5"/>
        <end position="139"/>
    </location>
</feature>
<organism evidence="5 6">
    <name type="scientific">Natronosporangium hydrolyticum</name>
    <dbReference type="NCBI Taxonomy" id="2811111"/>
    <lineage>
        <taxon>Bacteria</taxon>
        <taxon>Bacillati</taxon>
        <taxon>Actinomycetota</taxon>
        <taxon>Actinomycetes</taxon>
        <taxon>Micromonosporales</taxon>
        <taxon>Micromonosporaceae</taxon>
        <taxon>Natronosporangium</taxon>
    </lineage>
</organism>
<dbReference type="GO" id="GO:0006950">
    <property type="term" value="P:response to stress"/>
    <property type="evidence" value="ECO:0007669"/>
    <property type="project" value="TreeGrafter"/>
</dbReference>
<evidence type="ECO:0000256" key="1">
    <source>
        <dbReference type="ARBA" id="ARBA00023015"/>
    </source>
</evidence>
<evidence type="ECO:0000313" key="5">
    <source>
        <dbReference type="EMBL" id="QSB14423.1"/>
    </source>
</evidence>
<gene>
    <name evidence="5" type="ORF">JQS43_23510</name>
</gene>
<proteinExistence type="predicted"/>
<dbReference type="GO" id="GO:0003677">
    <property type="term" value="F:DNA binding"/>
    <property type="evidence" value="ECO:0007669"/>
    <property type="project" value="UniProtKB-KW"/>
</dbReference>
<dbReference type="SUPFAM" id="SSF46785">
    <property type="entry name" value="Winged helix' DNA-binding domain"/>
    <property type="match status" value="1"/>
</dbReference>
<keyword evidence="3" id="KW-0804">Transcription</keyword>